<evidence type="ECO:0000313" key="1">
    <source>
        <dbReference type="EMBL" id="MEQ2293994.1"/>
    </source>
</evidence>
<name>A0ABV0YJH8_9TELE</name>
<protein>
    <submittedName>
        <fullName evidence="1">Uncharacterized protein</fullName>
    </submittedName>
</protein>
<comment type="caution">
    <text evidence="1">The sequence shown here is derived from an EMBL/GenBank/DDBJ whole genome shotgun (WGS) entry which is preliminary data.</text>
</comment>
<organism evidence="1 2">
    <name type="scientific">Ameca splendens</name>
    <dbReference type="NCBI Taxonomy" id="208324"/>
    <lineage>
        <taxon>Eukaryota</taxon>
        <taxon>Metazoa</taxon>
        <taxon>Chordata</taxon>
        <taxon>Craniata</taxon>
        <taxon>Vertebrata</taxon>
        <taxon>Euteleostomi</taxon>
        <taxon>Actinopterygii</taxon>
        <taxon>Neopterygii</taxon>
        <taxon>Teleostei</taxon>
        <taxon>Neoteleostei</taxon>
        <taxon>Acanthomorphata</taxon>
        <taxon>Ovalentaria</taxon>
        <taxon>Atherinomorphae</taxon>
        <taxon>Cyprinodontiformes</taxon>
        <taxon>Goodeidae</taxon>
        <taxon>Ameca</taxon>
    </lineage>
</organism>
<evidence type="ECO:0000313" key="2">
    <source>
        <dbReference type="Proteomes" id="UP001469553"/>
    </source>
</evidence>
<proteinExistence type="predicted"/>
<accession>A0ABV0YJH8</accession>
<reference evidence="1 2" key="1">
    <citation type="submission" date="2021-06" db="EMBL/GenBank/DDBJ databases">
        <authorList>
            <person name="Palmer J.M."/>
        </authorList>
    </citation>
    <scope>NUCLEOTIDE SEQUENCE [LARGE SCALE GENOMIC DNA]</scope>
    <source>
        <strain evidence="1 2">AS_MEX2019</strain>
        <tissue evidence="1">Muscle</tissue>
    </source>
</reference>
<gene>
    <name evidence="1" type="ORF">AMECASPLE_039302</name>
</gene>
<dbReference type="Proteomes" id="UP001469553">
    <property type="component" value="Unassembled WGS sequence"/>
</dbReference>
<keyword evidence="2" id="KW-1185">Reference proteome</keyword>
<dbReference type="EMBL" id="JAHRIP010036278">
    <property type="protein sequence ID" value="MEQ2293994.1"/>
    <property type="molecule type" value="Genomic_DNA"/>
</dbReference>
<sequence length="101" mass="11544">MRQLNRERRQRIQQHPHNVKIAANTAKEIITDDTKILYFPNTSSQESHIAVSTPECSFISPFRDLKPSMAFVRLPSASTSVVRYECATFFSKNSTNSSFFS</sequence>